<sequence length="186" mass="21231">MSVQKALSPCTWEQRKLGDIITFLNGRAYKQSELLDKGKYPVLRVGNFYTNDSWYYSNLELPDKNYANRGDLLYTWSATFGPHIWNGGKVIYHYHIWKLILSSKISKYFALTLLNADKEQLLSNTNGSTMIHVTKYEMESKVIGVPNLSEQESIGKFLVATDRLIAANQGQSIPQLTLPFNVNKMT</sequence>
<dbReference type="InterPro" id="IPR000055">
    <property type="entry name" value="Restrct_endonuc_typeI_TRD"/>
</dbReference>
<evidence type="ECO:0000256" key="2">
    <source>
        <dbReference type="ARBA" id="ARBA00022747"/>
    </source>
</evidence>
<dbReference type="CDD" id="cd17254">
    <property type="entry name" value="RMtype1_S_FclI-TRD1-CR1_like"/>
    <property type="match status" value="1"/>
</dbReference>
<reference evidence="5 6" key="1">
    <citation type="submission" date="2016-09" db="EMBL/GenBank/DDBJ databases">
        <title>Genome Sequence of Lactobacillus sunkii Strain CG01.</title>
        <authorList>
            <person name="Poehlein A."/>
            <person name="Gabris C."/>
            <person name="Bengelsdorf F.R."/>
            <person name="Duerre P."/>
            <person name="Daniel R."/>
        </authorList>
    </citation>
    <scope>NUCLEOTIDE SEQUENCE [LARGE SCALE GENOMIC DNA]</scope>
    <source>
        <strain evidence="5 6">CG_D</strain>
    </source>
</reference>
<dbReference type="PANTHER" id="PTHR30408">
    <property type="entry name" value="TYPE-1 RESTRICTION ENZYME ECOKI SPECIFICITY PROTEIN"/>
    <property type="match status" value="1"/>
</dbReference>
<dbReference type="InterPro" id="IPR044946">
    <property type="entry name" value="Restrct_endonuc_typeI_TRD_sf"/>
</dbReference>
<accession>A0A1E7XHK6</accession>
<dbReference type="GO" id="GO:0009307">
    <property type="term" value="P:DNA restriction-modification system"/>
    <property type="evidence" value="ECO:0007669"/>
    <property type="project" value="UniProtKB-KW"/>
</dbReference>
<comment type="caution">
    <text evidence="5">The sequence shown here is derived from an EMBL/GenBank/DDBJ whole genome shotgun (WGS) entry which is preliminary data.</text>
</comment>
<dbReference type="STRING" id="481719.LASUN_05190"/>
<dbReference type="Gene3D" id="3.90.220.20">
    <property type="entry name" value="DNA methylase specificity domains"/>
    <property type="match status" value="1"/>
</dbReference>
<dbReference type="InterPro" id="IPR052021">
    <property type="entry name" value="Type-I_RS_S_subunit"/>
</dbReference>
<dbReference type="EMBL" id="MIQE01000006">
    <property type="protein sequence ID" value="OFA12581.1"/>
    <property type="molecule type" value="Genomic_DNA"/>
</dbReference>
<organism evidence="5 6">
    <name type="scientific">Lentilactobacillus sunkii</name>
    <dbReference type="NCBI Taxonomy" id="481719"/>
    <lineage>
        <taxon>Bacteria</taxon>
        <taxon>Bacillati</taxon>
        <taxon>Bacillota</taxon>
        <taxon>Bacilli</taxon>
        <taxon>Lactobacillales</taxon>
        <taxon>Lactobacillaceae</taxon>
        <taxon>Lentilactobacillus</taxon>
    </lineage>
</organism>
<dbReference type="GO" id="GO:0003677">
    <property type="term" value="F:DNA binding"/>
    <property type="evidence" value="ECO:0007669"/>
    <property type="project" value="UniProtKB-KW"/>
</dbReference>
<dbReference type="REBASE" id="178552">
    <property type="entry name" value="S1.LsuCGDORF5220P"/>
</dbReference>
<name>A0A1E7XHK6_9LACO</name>
<protein>
    <submittedName>
        <fullName evidence="5">Type I restriction modification DNA specificity domain protein</fullName>
    </submittedName>
</protein>
<evidence type="ECO:0000259" key="4">
    <source>
        <dbReference type="Pfam" id="PF01420"/>
    </source>
</evidence>
<keyword evidence="3" id="KW-0238">DNA-binding</keyword>
<feature type="domain" description="Type I restriction modification DNA specificity" evidence="4">
    <location>
        <begin position="11"/>
        <end position="172"/>
    </location>
</feature>
<dbReference type="SUPFAM" id="SSF116734">
    <property type="entry name" value="DNA methylase specificity domain"/>
    <property type="match status" value="1"/>
</dbReference>
<evidence type="ECO:0000313" key="5">
    <source>
        <dbReference type="EMBL" id="OFA12581.1"/>
    </source>
</evidence>
<comment type="similarity">
    <text evidence="1">Belongs to the type-I restriction system S methylase family.</text>
</comment>
<evidence type="ECO:0000256" key="3">
    <source>
        <dbReference type="ARBA" id="ARBA00023125"/>
    </source>
</evidence>
<dbReference type="Pfam" id="PF01420">
    <property type="entry name" value="Methylase_S"/>
    <property type="match status" value="1"/>
</dbReference>
<proteinExistence type="inferred from homology"/>
<evidence type="ECO:0000256" key="1">
    <source>
        <dbReference type="ARBA" id="ARBA00010923"/>
    </source>
</evidence>
<keyword evidence="2" id="KW-0680">Restriction system</keyword>
<gene>
    <name evidence="5" type="ORF">LASUN_05190</name>
</gene>
<dbReference type="Proteomes" id="UP000177010">
    <property type="component" value="Unassembled WGS sequence"/>
</dbReference>
<dbReference type="RefSeq" id="WP_070367217.1">
    <property type="nucleotide sequence ID" value="NZ_MIQE01000006.1"/>
</dbReference>
<dbReference type="AlphaFoldDB" id="A0A1E7XHK6"/>
<evidence type="ECO:0000313" key="6">
    <source>
        <dbReference type="Proteomes" id="UP000177010"/>
    </source>
</evidence>
<dbReference type="PANTHER" id="PTHR30408:SF12">
    <property type="entry name" value="TYPE I RESTRICTION ENZYME MJAVIII SPECIFICITY SUBUNIT"/>
    <property type="match status" value="1"/>
</dbReference>